<dbReference type="Pfam" id="PF16074">
    <property type="entry name" value="PilW"/>
    <property type="match status" value="1"/>
</dbReference>
<protein>
    <submittedName>
        <fullName evidence="1">Type IV pilus assembly protein PilW</fullName>
    </submittedName>
</protein>
<gene>
    <name evidence="1" type="ORF">SAMN06295970_106171</name>
</gene>
<organism evidence="1 2">
    <name type="scientific">Noviherbaspirillum suwonense</name>
    <dbReference type="NCBI Taxonomy" id="1224511"/>
    <lineage>
        <taxon>Bacteria</taxon>
        <taxon>Pseudomonadati</taxon>
        <taxon>Pseudomonadota</taxon>
        <taxon>Betaproteobacteria</taxon>
        <taxon>Burkholderiales</taxon>
        <taxon>Oxalobacteraceae</taxon>
        <taxon>Noviherbaspirillum</taxon>
    </lineage>
</organism>
<reference evidence="1 2" key="1">
    <citation type="submission" date="2017-05" db="EMBL/GenBank/DDBJ databases">
        <authorList>
            <person name="Varghese N."/>
            <person name="Submissions S."/>
        </authorList>
    </citation>
    <scope>NUCLEOTIDE SEQUENCE [LARGE SCALE GENOMIC DNA]</scope>
    <source>
        <strain evidence="1 2">DSM 26001</strain>
    </source>
</reference>
<dbReference type="RefSeq" id="WP_283442272.1">
    <property type="nucleotide sequence ID" value="NZ_FXUL01000006.1"/>
</dbReference>
<dbReference type="InterPro" id="IPR032092">
    <property type="entry name" value="PilW"/>
</dbReference>
<evidence type="ECO:0000313" key="1">
    <source>
        <dbReference type="EMBL" id="SMP59874.1"/>
    </source>
</evidence>
<keyword evidence="2" id="KW-1185">Reference proteome</keyword>
<proteinExistence type="predicted"/>
<sequence>MTRRSPTGMALPELMVALAVGAMLVLAASALVMQARNSYLLTGDLARIEENGRFAVAILGQAVRQAGYRDWGAAGAVEADWPAVSGLDARSLRDRSDGIGGPYGAAVNGSDVLALRFDGNRAGSGDTAMRNCAGASVAADAPGAGWSIFYIANDSLGEPELRCKYRTASGWNSDALVRGVDGFQVLYGLADAADGAAPLRYASASVVAQEATGWQRVVSLKVALLLRGNQPGPARSRRYDLFGADYAGYADRFDPADSGVRVEEARLPPASRGLQRRIHAATIFLRNRGEAGA</sequence>
<dbReference type="NCBIfam" id="TIGR02532">
    <property type="entry name" value="IV_pilin_GFxxxE"/>
    <property type="match status" value="1"/>
</dbReference>
<name>A0ABY1Q524_9BURK</name>
<dbReference type="InterPro" id="IPR012902">
    <property type="entry name" value="N_methyl_site"/>
</dbReference>
<accession>A0ABY1Q524</accession>
<dbReference type="EMBL" id="FXUL01000006">
    <property type="protein sequence ID" value="SMP59874.1"/>
    <property type="molecule type" value="Genomic_DNA"/>
</dbReference>
<evidence type="ECO:0000313" key="2">
    <source>
        <dbReference type="Proteomes" id="UP001158049"/>
    </source>
</evidence>
<comment type="caution">
    <text evidence="1">The sequence shown here is derived from an EMBL/GenBank/DDBJ whole genome shotgun (WGS) entry which is preliminary data.</text>
</comment>
<dbReference type="Proteomes" id="UP001158049">
    <property type="component" value="Unassembled WGS sequence"/>
</dbReference>